<gene>
    <name evidence="3" type="ORF">H3Z74_18555</name>
</gene>
<evidence type="ECO:0000256" key="1">
    <source>
        <dbReference type="SAM" id="Phobius"/>
    </source>
</evidence>
<evidence type="ECO:0000313" key="4">
    <source>
        <dbReference type="Proteomes" id="UP000516148"/>
    </source>
</evidence>
<dbReference type="InterPro" id="IPR051531">
    <property type="entry name" value="N-acetyltransferase"/>
</dbReference>
<dbReference type="PROSITE" id="PS51186">
    <property type="entry name" value="GNAT"/>
    <property type="match status" value="1"/>
</dbReference>
<keyword evidence="1" id="KW-0812">Transmembrane</keyword>
<name>A0A7H0LGB4_9SPHN</name>
<dbReference type="PANTHER" id="PTHR43792">
    <property type="entry name" value="GNAT FAMILY, PUTATIVE (AFU_ORTHOLOGUE AFUA_3G00765)-RELATED-RELATED"/>
    <property type="match status" value="1"/>
</dbReference>
<feature type="transmembrane region" description="Helical" evidence="1">
    <location>
        <begin position="21"/>
        <end position="39"/>
    </location>
</feature>
<sequence length="176" mass="19008">MRRVAGRGRMIRDGRLETPRLIIRPFVATDAVTLVALFADPLVARFVDDGTALSAEDAALWVVRSAENLARHGYGTGAVVRKEDGLMIGWAGVARPADGSQEIIYGLARAFWRRGYGGEILSALVEFAVGRGIDPVRATVDPRNLISVRLLTGRGFTLAARGHDGDPDSDLYQFGS</sequence>
<keyword evidence="1" id="KW-1133">Transmembrane helix</keyword>
<accession>A0A7H0LGB4</accession>
<reference evidence="3 4" key="1">
    <citation type="submission" date="2020-09" db="EMBL/GenBank/DDBJ databases">
        <title>Sphingomonas sp., a new species isolated from pork steak.</title>
        <authorList>
            <person name="Heidler von Heilborn D."/>
        </authorList>
    </citation>
    <scope>NUCLEOTIDE SEQUENCE [LARGE SCALE GENOMIC DNA]</scope>
    <source>
        <strain evidence="4">S8-3T</strain>
    </source>
</reference>
<proteinExistence type="predicted"/>
<dbReference type="Gene3D" id="3.40.630.30">
    <property type="match status" value="1"/>
</dbReference>
<dbReference type="AlphaFoldDB" id="A0A7H0LGB4"/>
<dbReference type="RefSeq" id="WP_187761044.1">
    <property type="nucleotide sequence ID" value="NZ_CP061038.1"/>
</dbReference>
<protein>
    <submittedName>
        <fullName evidence="3">GNAT family N-acetyltransferase</fullName>
    </submittedName>
</protein>
<keyword evidence="4" id="KW-1185">Reference proteome</keyword>
<dbReference type="SUPFAM" id="SSF55729">
    <property type="entry name" value="Acyl-CoA N-acyltransferases (Nat)"/>
    <property type="match status" value="1"/>
</dbReference>
<feature type="domain" description="N-acetyltransferase" evidence="2">
    <location>
        <begin position="21"/>
        <end position="176"/>
    </location>
</feature>
<keyword evidence="1" id="KW-0472">Membrane</keyword>
<evidence type="ECO:0000313" key="3">
    <source>
        <dbReference type="EMBL" id="QNQ08717.1"/>
    </source>
</evidence>
<dbReference type="Pfam" id="PF13302">
    <property type="entry name" value="Acetyltransf_3"/>
    <property type="match status" value="1"/>
</dbReference>
<keyword evidence="3" id="KW-0808">Transferase</keyword>
<dbReference type="InterPro" id="IPR000182">
    <property type="entry name" value="GNAT_dom"/>
</dbReference>
<organism evidence="3 4">
    <name type="scientific">Sphingomonas alpina</name>
    <dbReference type="NCBI Taxonomy" id="653931"/>
    <lineage>
        <taxon>Bacteria</taxon>
        <taxon>Pseudomonadati</taxon>
        <taxon>Pseudomonadota</taxon>
        <taxon>Alphaproteobacteria</taxon>
        <taxon>Sphingomonadales</taxon>
        <taxon>Sphingomonadaceae</taxon>
        <taxon>Sphingomonas</taxon>
    </lineage>
</organism>
<dbReference type="PANTHER" id="PTHR43792:SF1">
    <property type="entry name" value="N-ACETYLTRANSFERASE DOMAIN-CONTAINING PROTEIN"/>
    <property type="match status" value="1"/>
</dbReference>
<dbReference type="Proteomes" id="UP000516148">
    <property type="component" value="Chromosome"/>
</dbReference>
<dbReference type="InterPro" id="IPR016181">
    <property type="entry name" value="Acyl_CoA_acyltransferase"/>
</dbReference>
<dbReference type="GO" id="GO:0016747">
    <property type="term" value="F:acyltransferase activity, transferring groups other than amino-acyl groups"/>
    <property type="evidence" value="ECO:0007669"/>
    <property type="project" value="InterPro"/>
</dbReference>
<dbReference type="EMBL" id="CP061038">
    <property type="protein sequence ID" value="QNQ08717.1"/>
    <property type="molecule type" value="Genomic_DNA"/>
</dbReference>
<evidence type="ECO:0000259" key="2">
    <source>
        <dbReference type="PROSITE" id="PS51186"/>
    </source>
</evidence>
<dbReference type="KEGG" id="spap:H3Z74_18555"/>